<proteinExistence type="predicted"/>
<name>V6HWC4_9LEPT</name>
<dbReference type="EMBL" id="AHMT02000052">
    <property type="protein sequence ID" value="EQA61257.1"/>
    <property type="molecule type" value="Genomic_DNA"/>
</dbReference>
<evidence type="ECO:0000313" key="2">
    <source>
        <dbReference type="Proteomes" id="UP000018747"/>
    </source>
</evidence>
<dbReference type="AlphaFoldDB" id="V6HWC4"/>
<gene>
    <name evidence="1" type="ORF">LEP1GSC062_1450</name>
</gene>
<evidence type="ECO:0000313" key="1">
    <source>
        <dbReference type="EMBL" id="EQA61257.1"/>
    </source>
</evidence>
<comment type="caution">
    <text evidence="1">The sequence shown here is derived from an EMBL/GenBank/DDBJ whole genome shotgun (WGS) entry which is preliminary data.</text>
</comment>
<keyword evidence="2" id="KW-1185">Reference proteome</keyword>
<dbReference type="Proteomes" id="UP000018747">
    <property type="component" value="Unassembled WGS sequence"/>
</dbReference>
<sequence length="38" mass="4377">MGKFLEKERVLRKEMKSTIPFEIGDKTACMVSYGLVLQ</sequence>
<reference evidence="1" key="1">
    <citation type="submission" date="2013-05" db="EMBL/GenBank/DDBJ databases">
        <authorList>
            <person name="Harkins D.M."/>
            <person name="Durkin A.S."/>
            <person name="Brinkac L.M."/>
            <person name="Haft D.H."/>
            <person name="Selengut J.D."/>
            <person name="Sanka R."/>
            <person name="DePew J."/>
            <person name="Purushe J."/>
            <person name="Hartskeerl R.A."/>
            <person name="Ahmed A."/>
            <person name="van der Linden H."/>
            <person name="Goris M.G.A."/>
            <person name="Vinetz J.M."/>
            <person name="Sutton G.G."/>
            <person name="Nierman W.C."/>
            <person name="Fouts D.E."/>
        </authorList>
    </citation>
    <scope>NUCLEOTIDE SEQUENCE [LARGE SCALE GENOMIC DNA]</scope>
    <source>
        <strain evidence="1">L 60</strain>
    </source>
</reference>
<protein>
    <submittedName>
        <fullName evidence="1">Uncharacterized protein</fullName>
    </submittedName>
</protein>
<organism evidence="1 2">
    <name type="scientific">Leptospira alexanderi serovar Manhao 3 str. L 60</name>
    <dbReference type="NCBI Taxonomy" id="1049759"/>
    <lineage>
        <taxon>Bacteria</taxon>
        <taxon>Pseudomonadati</taxon>
        <taxon>Spirochaetota</taxon>
        <taxon>Spirochaetia</taxon>
        <taxon>Leptospirales</taxon>
        <taxon>Leptospiraceae</taxon>
        <taxon>Leptospira</taxon>
    </lineage>
</organism>
<accession>V6HWC4</accession>